<evidence type="ECO:0000256" key="1">
    <source>
        <dbReference type="SAM" id="MobiDB-lite"/>
    </source>
</evidence>
<keyword evidence="3" id="KW-1185">Reference proteome</keyword>
<name>A0AAN8WCM0_9MAGN</name>
<gene>
    <name evidence="2" type="ORF">RJ641_013735</name>
</gene>
<dbReference type="EMBL" id="JBAMMX010000002">
    <property type="protein sequence ID" value="KAK6946191.1"/>
    <property type="molecule type" value="Genomic_DNA"/>
</dbReference>
<feature type="compositionally biased region" description="Basic and acidic residues" evidence="1">
    <location>
        <begin position="124"/>
        <end position="133"/>
    </location>
</feature>
<dbReference type="PANTHER" id="PTHR47285">
    <property type="entry name" value="PROTEIN TIC 62, CHLOROPLASTIC"/>
    <property type="match status" value="1"/>
</dbReference>
<protein>
    <submittedName>
        <fullName evidence="2">Uncharacterized protein</fullName>
    </submittedName>
</protein>
<dbReference type="InterPro" id="IPR044719">
    <property type="entry name" value="TIC62"/>
</dbReference>
<proteinExistence type="predicted"/>
<reference evidence="2 3" key="1">
    <citation type="submission" date="2023-12" db="EMBL/GenBank/DDBJ databases">
        <title>A high-quality genome assembly for Dillenia turbinata (Dilleniales).</title>
        <authorList>
            <person name="Chanderbali A."/>
        </authorList>
    </citation>
    <scope>NUCLEOTIDE SEQUENCE [LARGE SCALE GENOMIC DNA]</scope>
    <source>
        <strain evidence="2">LSX21</strain>
        <tissue evidence="2">Leaf</tissue>
    </source>
</reference>
<accession>A0AAN8WCM0</accession>
<dbReference type="PANTHER" id="PTHR47285:SF1">
    <property type="entry name" value="PROTEIN TIC 62, CHLOROPLASTIC"/>
    <property type="match status" value="1"/>
</dbReference>
<dbReference type="Proteomes" id="UP001370490">
    <property type="component" value="Unassembled WGS sequence"/>
</dbReference>
<evidence type="ECO:0000313" key="3">
    <source>
        <dbReference type="Proteomes" id="UP001370490"/>
    </source>
</evidence>
<sequence>MSATCRWQNSWLAKNGGLSYCKLVEVIAETTAPLTAMGELLTRIPSQRAEEPVRVVGSDPEPSPSIVSETLQLPWRKDLNLLYMLYADFKPPTSPSPNATISCSMDCVPKVAPVSGNSKPQPEPVDKSEEKQQPPKLKSRPLSPYTIILH</sequence>
<feature type="region of interest" description="Disordered" evidence="1">
    <location>
        <begin position="112"/>
        <end position="150"/>
    </location>
</feature>
<comment type="caution">
    <text evidence="2">The sequence shown here is derived from an EMBL/GenBank/DDBJ whole genome shotgun (WGS) entry which is preliminary data.</text>
</comment>
<evidence type="ECO:0000313" key="2">
    <source>
        <dbReference type="EMBL" id="KAK6946191.1"/>
    </source>
</evidence>
<dbReference type="AlphaFoldDB" id="A0AAN8WCM0"/>
<organism evidence="2 3">
    <name type="scientific">Dillenia turbinata</name>
    <dbReference type="NCBI Taxonomy" id="194707"/>
    <lineage>
        <taxon>Eukaryota</taxon>
        <taxon>Viridiplantae</taxon>
        <taxon>Streptophyta</taxon>
        <taxon>Embryophyta</taxon>
        <taxon>Tracheophyta</taxon>
        <taxon>Spermatophyta</taxon>
        <taxon>Magnoliopsida</taxon>
        <taxon>eudicotyledons</taxon>
        <taxon>Gunneridae</taxon>
        <taxon>Pentapetalae</taxon>
        <taxon>Dilleniales</taxon>
        <taxon>Dilleniaceae</taxon>
        <taxon>Dillenia</taxon>
    </lineage>
</organism>